<dbReference type="InterPro" id="IPR017871">
    <property type="entry name" value="ABC_transporter-like_CS"/>
</dbReference>
<dbReference type="SMART" id="SM00382">
    <property type="entry name" value="AAA"/>
    <property type="match status" value="1"/>
</dbReference>
<dbReference type="InterPro" id="IPR027417">
    <property type="entry name" value="P-loop_NTPase"/>
</dbReference>
<protein>
    <submittedName>
        <fullName evidence="7">ABC transporter ATP-binding protein</fullName>
    </submittedName>
</protein>
<evidence type="ECO:0000313" key="7">
    <source>
        <dbReference type="EMBL" id="TYR20180.1"/>
    </source>
</evidence>
<dbReference type="EMBL" id="VSZI01000001">
    <property type="protein sequence ID" value="TYR20180.1"/>
    <property type="molecule type" value="Genomic_DNA"/>
</dbReference>
<dbReference type="CDD" id="cd03230">
    <property type="entry name" value="ABC_DR_subfamily_A"/>
    <property type="match status" value="1"/>
</dbReference>
<evidence type="ECO:0000256" key="4">
    <source>
        <dbReference type="ARBA" id="ARBA00022840"/>
    </source>
</evidence>
<evidence type="ECO:0000259" key="6">
    <source>
        <dbReference type="PROSITE" id="PS50893"/>
    </source>
</evidence>
<keyword evidence="3" id="KW-0547">Nucleotide-binding</keyword>
<dbReference type="Gene3D" id="3.40.50.300">
    <property type="entry name" value="P-loop containing nucleotide triphosphate hydrolases"/>
    <property type="match status" value="1"/>
</dbReference>
<sequence length="305" mass="33030">MNTTHTAQAIEATGVSKTFHPRSSRPVHALKNANLTVQPGEIIALLGTNGAGKTTLLDLILGLTTPTAGTVTVMGLSPTQAVYKQHIGALMQTGGLLNELTVKDTVEMIAATFPKHLPLNEVITQANLEPIYTRRVGKCSGGEQQRLRFALAILGNPEILILDEPTAGMDAGARRRFWDSMTHQAQQGRTIIFATHYLEEAEHFAQRIVLMKNGEIIADGTTAELRNMTAGRVVSAEFPGELPDLTRLPGVTGSDVTGNRLSMTTEDSDALARYLLTHTEARDLSISSHTLEDTFLALTKEHQET</sequence>
<keyword evidence="2" id="KW-0813">Transport</keyword>
<dbReference type="InterPro" id="IPR003439">
    <property type="entry name" value="ABC_transporter-like_ATP-bd"/>
</dbReference>
<dbReference type="GO" id="GO:0016887">
    <property type="term" value="F:ATP hydrolysis activity"/>
    <property type="evidence" value="ECO:0007669"/>
    <property type="project" value="InterPro"/>
</dbReference>
<dbReference type="SUPFAM" id="SSF52540">
    <property type="entry name" value="P-loop containing nucleoside triphosphate hydrolases"/>
    <property type="match status" value="1"/>
</dbReference>
<organism evidence="7 8">
    <name type="scientific">Corynebacterium urealyticum</name>
    <dbReference type="NCBI Taxonomy" id="43771"/>
    <lineage>
        <taxon>Bacteria</taxon>
        <taxon>Bacillati</taxon>
        <taxon>Actinomycetota</taxon>
        <taxon>Actinomycetes</taxon>
        <taxon>Mycobacteriales</taxon>
        <taxon>Corynebacteriaceae</taxon>
        <taxon>Corynebacterium</taxon>
    </lineage>
</organism>
<evidence type="ECO:0000256" key="2">
    <source>
        <dbReference type="ARBA" id="ARBA00022448"/>
    </source>
</evidence>
<evidence type="ECO:0000256" key="1">
    <source>
        <dbReference type="ARBA" id="ARBA00004202"/>
    </source>
</evidence>
<proteinExistence type="predicted"/>
<accession>A0A5D4G0U6</accession>
<dbReference type="GO" id="GO:0005886">
    <property type="term" value="C:plasma membrane"/>
    <property type="evidence" value="ECO:0007669"/>
    <property type="project" value="UniProtKB-SubCell"/>
</dbReference>
<gene>
    <name evidence="7" type="ORF">FYJ87_04190</name>
</gene>
<dbReference type="Proteomes" id="UP000324726">
    <property type="component" value="Unassembled WGS sequence"/>
</dbReference>
<dbReference type="GO" id="GO:0046677">
    <property type="term" value="P:response to antibiotic"/>
    <property type="evidence" value="ECO:0007669"/>
    <property type="project" value="UniProtKB-KW"/>
</dbReference>
<keyword evidence="5" id="KW-0046">Antibiotic resistance</keyword>
<name>A0A5D4G0U6_9CORY</name>
<dbReference type="PROSITE" id="PS50893">
    <property type="entry name" value="ABC_TRANSPORTER_2"/>
    <property type="match status" value="1"/>
</dbReference>
<evidence type="ECO:0000313" key="8">
    <source>
        <dbReference type="Proteomes" id="UP000324726"/>
    </source>
</evidence>
<dbReference type="RefSeq" id="WP_148811898.1">
    <property type="nucleotide sequence ID" value="NZ_VSZI01000001.1"/>
</dbReference>
<dbReference type="GO" id="GO:0005524">
    <property type="term" value="F:ATP binding"/>
    <property type="evidence" value="ECO:0007669"/>
    <property type="project" value="UniProtKB-KW"/>
</dbReference>
<dbReference type="PROSITE" id="PS00211">
    <property type="entry name" value="ABC_TRANSPORTER_1"/>
    <property type="match status" value="1"/>
</dbReference>
<feature type="domain" description="ABC transporter" evidence="6">
    <location>
        <begin position="10"/>
        <end position="238"/>
    </location>
</feature>
<dbReference type="PANTHER" id="PTHR42711">
    <property type="entry name" value="ABC TRANSPORTER ATP-BINDING PROTEIN"/>
    <property type="match status" value="1"/>
</dbReference>
<comment type="subcellular location">
    <subcellularLocation>
        <location evidence="1">Cell membrane</location>
        <topology evidence="1">Peripheral membrane protein</topology>
    </subcellularLocation>
</comment>
<reference evidence="7 8" key="1">
    <citation type="submission" date="2019-08" db="EMBL/GenBank/DDBJ databases">
        <title>Draft genome of C. urealyticum strain VH4248.</title>
        <authorList>
            <person name="Navas J."/>
        </authorList>
    </citation>
    <scope>NUCLEOTIDE SEQUENCE [LARGE SCALE GENOMIC DNA]</scope>
    <source>
        <strain evidence="7 8">VH4248</strain>
    </source>
</reference>
<dbReference type="InterPro" id="IPR050763">
    <property type="entry name" value="ABC_transporter_ATP-binding"/>
</dbReference>
<dbReference type="InterPro" id="IPR003593">
    <property type="entry name" value="AAA+_ATPase"/>
</dbReference>
<dbReference type="Pfam" id="PF00005">
    <property type="entry name" value="ABC_tran"/>
    <property type="match status" value="1"/>
</dbReference>
<dbReference type="PANTHER" id="PTHR42711:SF17">
    <property type="entry name" value="ABC TRANSPORTER ATP-BINDING PROTEIN"/>
    <property type="match status" value="1"/>
</dbReference>
<comment type="caution">
    <text evidence="7">The sequence shown here is derived from an EMBL/GenBank/DDBJ whole genome shotgun (WGS) entry which is preliminary data.</text>
</comment>
<evidence type="ECO:0000256" key="5">
    <source>
        <dbReference type="ARBA" id="ARBA00023251"/>
    </source>
</evidence>
<evidence type="ECO:0000256" key="3">
    <source>
        <dbReference type="ARBA" id="ARBA00022741"/>
    </source>
</evidence>
<keyword evidence="4 7" id="KW-0067">ATP-binding</keyword>
<dbReference type="AlphaFoldDB" id="A0A5D4G0U6"/>